<evidence type="ECO:0000313" key="8">
    <source>
        <dbReference type="Proteomes" id="UP000635606"/>
    </source>
</evidence>
<dbReference type="PROSITE" id="PS50853">
    <property type="entry name" value="FN3"/>
    <property type="match status" value="1"/>
</dbReference>
<evidence type="ECO:0000259" key="5">
    <source>
        <dbReference type="PROSITE" id="PS50853"/>
    </source>
</evidence>
<evidence type="ECO:0000259" key="6">
    <source>
        <dbReference type="PROSITE" id="PS51762"/>
    </source>
</evidence>
<feature type="region of interest" description="Disordered" evidence="3">
    <location>
        <begin position="52"/>
        <end position="77"/>
    </location>
</feature>
<comment type="caution">
    <text evidence="7">The sequence shown here is derived from an EMBL/GenBank/DDBJ whole genome shotgun (WGS) entry which is preliminary data.</text>
</comment>
<dbReference type="InterPro" id="IPR036116">
    <property type="entry name" value="FN3_sf"/>
</dbReference>
<dbReference type="InterPro" id="IPR003961">
    <property type="entry name" value="FN3_dom"/>
</dbReference>
<protein>
    <recommendedName>
        <fullName evidence="9">Glycoside hydrolase family 16</fullName>
    </recommendedName>
</protein>
<keyword evidence="4" id="KW-1133">Transmembrane helix</keyword>
<feature type="domain" description="GH16" evidence="6">
    <location>
        <begin position="188"/>
        <end position="415"/>
    </location>
</feature>
<keyword evidence="8" id="KW-1185">Reference proteome</keyword>
<dbReference type="InterPro" id="IPR013320">
    <property type="entry name" value="ConA-like_dom_sf"/>
</dbReference>
<dbReference type="GO" id="GO:0004553">
    <property type="term" value="F:hydrolase activity, hydrolyzing O-glycosyl compounds"/>
    <property type="evidence" value="ECO:0007669"/>
    <property type="project" value="InterPro"/>
</dbReference>
<evidence type="ECO:0000256" key="4">
    <source>
        <dbReference type="SAM" id="Phobius"/>
    </source>
</evidence>
<dbReference type="InterPro" id="IPR000757">
    <property type="entry name" value="Beta-glucanase-like"/>
</dbReference>
<dbReference type="SUPFAM" id="SSF49899">
    <property type="entry name" value="Concanavalin A-like lectins/glucanases"/>
    <property type="match status" value="1"/>
</dbReference>
<keyword evidence="2" id="KW-0119">Carbohydrate metabolism</keyword>
<dbReference type="Gene3D" id="2.60.40.10">
    <property type="entry name" value="Immunoglobulins"/>
    <property type="match status" value="1"/>
</dbReference>
<dbReference type="SUPFAM" id="SSF49265">
    <property type="entry name" value="Fibronectin type III"/>
    <property type="match status" value="1"/>
</dbReference>
<name>A0A8J3ZWT2_9ACTN</name>
<proteinExistence type="predicted"/>
<accession>A0A8J3ZWT2</accession>
<dbReference type="RefSeq" id="WP_203930521.1">
    <property type="nucleotide sequence ID" value="NZ_BOPH01000082.1"/>
</dbReference>
<feature type="compositionally biased region" description="Polar residues" evidence="3">
    <location>
        <begin position="167"/>
        <end position="177"/>
    </location>
</feature>
<reference evidence="7" key="1">
    <citation type="submission" date="2021-01" db="EMBL/GenBank/DDBJ databases">
        <title>Whole genome shotgun sequence of Virgisporangium ochraceum NBRC 16418.</title>
        <authorList>
            <person name="Komaki H."/>
            <person name="Tamura T."/>
        </authorList>
    </citation>
    <scope>NUCLEOTIDE SEQUENCE</scope>
    <source>
        <strain evidence="7">NBRC 16418</strain>
    </source>
</reference>
<keyword evidence="4" id="KW-0472">Membrane</keyword>
<dbReference type="AlphaFoldDB" id="A0A8J3ZWT2"/>
<dbReference type="Proteomes" id="UP000635606">
    <property type="component" value="Unassembled WGS sequence"/>
</dbReference>
<evidence type="ECO:0000313" key="7">
    <source>
        <dbReference type="EMBL" id="GIJ70623.1"/>
    </source>
</evidence>
<sequence length="415" mass="44263">MDLFLDLGQEPQFELPRRPRPGNRRKVFVAAALVVVVVSAVGLATWDRQPAGAYPTAAPSASGSPGPAPGPGSAPASASAAARLYGLTATVLNPDQVRIDWTGGSADATGWTVARDGTDDNGFGPWSTVLPATARTHTFNILVAGFDYTFTLTPRTATGAGEAARVTANTNGTSTGPVASPSGPTDPPSSGGGTPPGDGATAAATQNWGTPAWSEDFDGTALGPDWGAYDDPTNQHGNRQPGQCRVSGGMLRLVSEPDNRTCGVAHRKNQTYGRWEGRVRSSGSGWMSLFIIWPHVEEPKWPALGEYDWREHEAGARCFTGFHHYPDHTPKRQEQLPERCAPGGTSEWHNVAFEWTATRMAGWIDGALWYEFDCASLADLCRMPAGHVTIQNDNQGQANGRSAITEVAWIRGWEL</sequence>
<dbReference type="Gene3D" id="2.60.120.200">
    <property type="match status" value="1"/>
</dbReference>
<dbReference type="InterPro" id="IPR013783">
    <property type="entry name" value="Ig-like_fold"/>
</dbReference>
<gene>
    <name evidence="7" type="ORF">Voc01_055400</name>
</gene>
<feature type="region of interest" description="Disordered" evidence="3">
    <location>
        <begin position="167"/>
        <end position="243"/>
    </location>
</feature>
<evidence type="ECO:0000256" key="1">
    <source>
        <dbReference type="ARBA" id="ARBA00023295"/>
    </source>
</evidence>
<keyword evidence="1" id="KW-0378">Hydrolase</keyword>
<keyword evidence="1" id="KW-0326">Glycosidase</keyword>
<dbReference type="CDD" id="cd00413">
    <property type="entry name" value="Glyco_hydrolase_16"/>
    <property type="match status" value="1"/>
</dbReference>
<organism evidence="7 8">
    <name type="scientific">Virgisporangium ochraceum</name>
    <dbReference type="NCBI Taxonomy" id="65505"/>
    <lineage>
        <taxon>Bacteria</taxon>
        <taxon>Bacillati</taxon>
        <taxon>Actinomycetota</taxon>
        <taxon>Actinomycetes</taxon>
        <taxon>Micromonosporales</taxon>
        <taxon>Micromonosporaceae</taxon>
        <taxon>Virgisporangium</taxon>
    </lineage>
</organism>
<evidence type="ECO:0008006" key="9">
    <source>
        <dbReference type="Google" id="ProtNLM"/>
    </source>
</evidence>
<feature type="transmembrane region" description="Helical" evidence="4">
    <location>
        <begin position="27"/>
        <end position="46"/>
    </location>
</feature>
<feature type="domain" description="Fibronectin type-III" evidence="5">
    <location>
        <begin position="83"/>
        <end position="178"/>
    </location>
</feature>
<dbReference type="GO" id="GO:0000272">
    <property type="term" value="P:polysaccharide catabolic process"/>
    <property type="evidence" value="ECO:0007669"/>
    <property type="project" value="UniProtKB-KW"/>
</dbReference>
<dbReference type="PROSITE" id="PS51762">
    <property type="entry name" value="GH16_2"/>
    <property type="match status" value="1"/>
</dbReference>
<keyword evidence="4" id="KW-0812">Transmembrane</keyword>
<keyword evidence="2" id="KW-0624">Polysaccharide degradation</keyword>
<dbReference type="EMBL" id="BOPH01000082">
    <property type="protein sequence ID" value="GIJ70623.1"/>
    <property type="molecule type" value="Genomic_DNA"/>
</dbReference>
<feature type="compositionally biased region" description="Low complexity" evidence="3">
    <location>
        <begin position="52"/>
        <end position="65"/>
    </location>
</feature>
<evidence type="ECO:0000256" key="2">
    <source>
        <dbReference type="ARBA" id="ARBA00023326"/>
    </source>
</evidence>
<feature type="compositionally biased region" description="Polar residues" evidence="3">
    <location>
        <begin position="232"/>
        <end position="241"/>
    </location>
</feature>
<evidence type="ECO:0000256" key="3">
    <source>
        <dbReference type="SAM" id="MobiDB-lite"/>
    </source>
</evidence>